<dbReference type="Gene3D" id="4.10.280.10">
    <property type="entry name" value="Helix-loop-helix DNA-binding domain"/>
    <property type="match status" value="1"/>
</dbReference>
<evidence type="ECO:0000256" key="1">
    <source>
        <dbReference type="SAM" id="MobiDB-lite"/>
    </source>
</evidence>
<evidence type="ECO:0000313" key="3">
    <source>
        <dbReference type="EMBL" id="KAI6648929.1"/>
    </source>
</evidence>
<evidence type="ECO:0000313" key="4">
    <source>
        <dbReference type="Proteomes" id="UP001165289"/>
    </source>
</evidence>
<dbReference type="InterPro" id="IPR036638">
    <property type="entry name" value="HLH_DNA-bd_sf"/>
</dbReference>
<gene>
    <name evidence="3" type="ORF">LOD99_7002</name>
</gene>
<dbReference type="AlphaFoldDB" id="A0AAV7JJ98"/>
<dbReference type="Proteomes" id="UP001165289">
    <property type="component" value="Unassembled WGS sequence"/>
</dbReference>
<feature type="compositionally biased region" description="Polar residues" evidence="1">
    <location>
        <begin position="11"/>
        <end position="29"/>
    </location>
</feature>
<dbReference type="InterPro" id="IPR011598">
    <property type="entry name" value="bHLH_dom"/>
</dbReference>
<evidence type="ECO:0000259" key="2">
    <source>
        <dbReference type="Pfam" id="PF00010"/>
    </source>
</evidence>
<keyword evidence="4" id="KW-1185">Reference proteome</keyword>
<feature type="region of interest" description="Disordered" evidence="1">
    <location>
        <begin position="1"/>
        <end position="35"/>
    </location>
</feature>
<dbReference type="Pfam" id="PF00010">
    <property type="entry name" value="HLH"/>
    <property type="match status" value="1"/>
</dbReference>
<reference evidence="3 4" key="1">
    <citation type="journal article" date="2023" name="BMC Biol.">
        <title>The compact genome of the sponge Oopsacas minuta (Hexactinellida) is lacking key metazoan core genes.</title>
        <authorList>
            <person name="Santini S."/>
            <person name="Schenkelaars Q."/>
            <person name="Jourda C."/>
            <person name="Duchesne M."/>
            <person name="Belahbib H."/>
            <person name="Rocher C."/>
            <person name="Selva M."/>
            <person name="Riesgo A."/>
            <person name="Vervoort M."/>
            <person name="Leys S.P."/>
            <person name="Kodjabachian L."/>
            <person name="Le Bivic A."/>
            <person name="Borchiellini C."/>
            <person name="Claverie J.M."/>
            <person name="Renard E."/>
        </authorList>
    </citation>
    <scope>NUCLEOTIDE SEQUENCE [LARGE SCALE GENOMIC DNA]</scope>
    <source>
        <strain evidence="3">SPO-2</strain>
    </source>
</reference>
<protein>
    <recommendedName>
        <fullName evidence="2">BHLH domain-containing protein</fullName>
    </recommendedName>
</protein>
<feature type="compositionally biased region" description="Basic residues" evidence="1">
    <location>
        <begin position="1"/>
        <end position="10"/>
    </location>
</feature>
<proteinExistence type="predicted"/>
<dbReference type="GO" id="GO:0046983">
    <property type="term" value="F:protein dimerization activity"/>
    <property type="evidence" value="ECO:0007669"/>
    <property type="project" value="InterPro"/>
</dbReference>
<organism evidence="3 4">
    <name type="scientific">Oopsacas minuta</name>
    <dbReference type="NCBI Taxonomy" id="111878"/>
    <lineage>
        <taxon>Eukaryota</taxon>
        <taxon>Metazoa</taxon>
        <taxon>Porifera</taxon>
        <taxon>Hexactinellida</taxon>
        <taxon>Hexasterophora</taxon>
        <taxon>Lyssacinosida</taxon>
        <taxon>Leucopsacidae</taxon>
        <taxon>Oopsacas</taxon>
    </lineage>
</organism>
<comment type="caution">
    <text evidence="3">The sequence shown here is derived from an EMBL/GenBank/DDBJ whole genome shotgun (WGS) entry which is preliminary data.</text>
</comment>
<dbReference type="EMBL" id="JAKMXF010000324">
    <property type="protein sequence ID" value="KAI6648929.1"/>
    <property type="molecule type" value="Genomic_DNA"/>
</dbReference>
<dbReference type="SUPFAM" id="SSF47459">
    <property type="entry name" value="HLH, helix-loop-helix DNA-binding domain"/>
    <property type="match status" value="1"/>
</dbReference>
<feature type="domain" description="BHLH" evidence="2">
    <location>
        <begin position="48"/>
        <end position="102"/>
    </location>
</feature>
<accession>A0AAV7JJ98</accession>
<sequence length="241" mass="28094">MIHSRTKLNSKKGQSTSLKSKDNTAQISQKGRHGVRNLPLQQHAQIMREAKRLREQIRVRAVNGEYTHLNQTLGLKKQCKSLPKISKQQTLKTCIEHIKLLKAELSEVIDQPQEDQFRNSLPVPSMPRPSIYMPSFPIYIPNYYPQNEEIIETQHDDVMKYPEAHFPYISSYPEDNYETDMRTFHEEDSSISEIQINSENFDSDFSTDFPNYTDSFCSTPESRSSNFSWFISSDWANLHEN</sequence>
<name>A0AAV7JJ98_9METZ</name>